<sequence length="154" mass="17727">TIHEANEESFVKEGTKDEESYSWIILYGNQVSIKGTIVKNQGLYLFTHPELSKVAGVYNASHQGAIITLNGKRLYPMGSLKFEVYEEGKEDETLITIGIASLVEDDQYINTEKELNYLQPLELEEYKEKLWILRIKNGYGEEEVKSEEFNLKIK</sequence>
<name>A0A5J4UNT6_9EUKA</name>
<accession>A0A5J4UNT6</accession>
<comment type="caution">
    <text evidence="1">The sequence shown here is derived from an EMBL/GenBank/DDBJ whole genome shotgun (WGS) entry which is preliminary data.</text>
</comment>
<dbReference type="Proteomes" id="UP000324800">
    <property type="component" value="Unassembled WGS sequence"/>
</dbReference>
<feature type="non-terminal residue" evidence="1">
    <location>
        <position position="1"/>
    </location>
</feature>
<dbReference type="EMBL" id="SNRW01014127">
    <property type="protein sequence ID" value="KAA6371824.1"/>
    <property type="molecule type" value="Genomic_DNA"/>
</dbReference>
<evidence type="ECO:0000313" key="1">
    <source>
        <dbReference type="EMBL" id="KAA6371824.1"/>
    </source>
</evidence>
<protein>
    <submittedName>
        <fullName evidence="1">Uncharacterized protein</fullName>
    </submittedName>
</protein>
<dbReference type="AlphaFoldDB" id="A0A5J4UNT6"/>
<gene>
    <name evidence="1" type="ORF">EZS28_032651</name>
</gene>
<organism evidence="1 2">
    <name type="scientific">Streblomastix strix</name>
    <dbReference type="NCBI Taxonomy" id="222440"/>
    <lineage>
        <taxon>Eukaryota</taxon>
        <taxon>Metamonada</taxon>
        <taxon>Preaxostyla</taxon>
        <taxon>Oxymonadida</taxon>
        <taxon>Streblomastigidae</taxon>
        <taxon>Streblomastix</taxon>
    </lineage>
</organism>
<reference evidence="1 2" key="1">
    <citation type="submission" date="2019-03" db="EMBL/GenBank/DDBJ databases">
        <title>Single cell metagenomics reveals metabolic interactions within the superorganism composed of flagellate Streblomastix strix and complex community of Bacteroidetes bacteria on its surface.</title>
        <authorList>
            <person name="Treitli S.C."/>
            <person name="Kolisko M."/>
            <person name="Husnik F."/>
            <person name="Keeling P."/>
            <person name="Hampl V."/>
        </authorList>
    </citation>
    <scope>NUCLEOTIDE SEQUENCE [LARGE SCALE GENOMIC DNA]</scope>
    <source>
        <strain evidence="1">ST1C</strain>
    </source>
</reference>
<proteinExistence type="predicted"/>
<evidence type="ECO:0000313" key="2">
    <source>
        <dbReference type="Proteomes" id="UP000324800"/>
    </source>
</evidence>